<accession>A0A0B7IF34</accession>
<sequence>MVHNGYKDAAKSDDPPQWKQHEQEVLEDLKVQNPSGTVGKQVTLVVEGKDAAGKSFRRRIRIDNLQETSPGRYQLTDAKHSSVNDLTKASPEQLRGTFTTNQKTVYDAIGGKDGATVTKVTPVGENASKAGLTPNRPINIEPKVNIGVNAPEGGIVYKGYP</sequence>
<evidence type="ECO:0000313" key="3">
    <source>
        <dbReference type="Proteomes" id="UP000039370"/>
    </source>
</evidence>
<dbReference type="EMBL" id="CDOK01000086">
    <property type="protein sequence ID" value="CEN48578.1"/>
    <property type="molecule type" value="Genomic_DNA"/>
</dbReference>
<evidence type="ECO:0000256" key="1">
    <source>
        <dbReference type="SAM" id="MobiDB-lite"/>
    </source>
</evidence>
<organism evidence="2 3">
    <name type="scientific">Capnocytophaga canimorsus</name>
    <dbReference type="NCBI Taxonomy" id="28188"/>
    <lineage>
        <taxon>Bacteria</taxon>
        <taxon>Pseudomonadati</taxon>
        <taxon>Bacteroidota</taxon>
        <taxon>Flavobacteriia</taxon>
        <taxon>Flavobacteriales</taxon>
        <taxon>Flavobacteriaceae</taxon>
        <taxon>Capnocytophaga</taxon>
    </lineage>
</organism>
<proteinExistence type="predicted"/>
<gene>
    <name evidence="2" type="ORF">CCAN11_1760009</name>
</gene>
<reference evidence="3" key="1">
    <citation type="submission" date="2015-01" db="EMBL/GenBank/DDBJ databases">
        <authorList>
            <person name="MANFREDI Pablo"/>
        </authorList>
    </citation>
    <scope>NUCLEOTIDE SEQUENCE [LARGE SCALE GENOMIC DNA]</scope>
    <source>
        <strain evidence="3">Cc11</strain>
    </source>
</reference>
<evidence type="ECO:0000313" key="2">
    <source>
        <dbReference type="EMBL" id="CEN48578.1"/>
    </source>
</evidence>
<name>A0A0B7IF34_9FLAO</name>
<dbReference type="AlphaFoldDB" id="A0A0B7IF34"/>
<dbReference type="Proteomes" id="UP000039370">
    <property type="component" value="Unassembled WGS sequence"/>
</dbReference>
<protein>
    <submittedName>
        <fullName evidence="2">Uncharacterized protein</fullName>
    </submittedName>
</protein>
<feature type="region of interest" description="Disordered" evidence="1">
    <location>
        <begin position="1"/>
        <end position="21"/>
    </location>
</feature>